<protein>
    <recommendedName>
        <fullName evidence="1">IrrE N-terminal-like domain-containing protein</fullName>
    </recommendedName>
</protein>
<dbReference type="Proteomes" id="UP000199399">
    <property type="component" value="Unassembled WGS sequence"/>
</dbReference>
<dbReference type="EMBL" id="FNBP01000011">
    <property type="protein sequence ID" value="SDG73736.1"/>
    <property type="molecule type" value="Genomic_DNA"/>
</dbReference>
<dbReference type="OrthoDB" id="572608at2"/>
<reference evidence="3" key="1">
    <citation type="submission" date="2016-10" db="EMBL/GenBank/DDBJ databases">
        <authorList>
            <person name="Varghese N."/>
            <person name="Submissions S."/>
        </authorList>
    </citation>
    <scope>NUCLEOTIDE SEQUENCE [LARGE SCALE GENOMIC DNA]</scope>
    <source>
        <strain evidence="3">DSM 16477</strain>
    </source>
</reference>
<dbReference type="Gene3D" id="1.10.10.2910">
    <property type="match status" value="1"/>
</dbReference>
<dbReference type="InterPro" id="IPR010359">
    <property type="entry name" value="IrrE_HExxH"/>
</dbReference>
<accession>A0A1G7WP86</accession>
<keyword evidence="3" id="KW-1185">Reference proteome</keyword>
<evidence type="ECO:0000313" key="3">
    <source>
        <dbReference type="Proteomes" id="UP000199399"/>
    </source>
</evidence>
<evidence type="ECO:0000259" key="1">
    <source>
        <dbReference type="Pfam" id="PF06114"/>
    </source>
</evidence>
<dbReference type="RefSeq" id="WP_093743721.1">
    <property type="nucleotide sequence ID" value="NZ_FNBP01000011.1"/>
</dbReference>
<dbReference type="AlphaFoldDB" id="A0A1G7WP86"/>
<name>A0A1G7WP86_9RHOB</name>
<dbReference type="STRING" id="218672.SAMN04489759_11148"/>
<gene>
    <name evidence="2" type="ORF">SAMN04489759_11148</name>
</gene>
<dbReference type="Pfam" id="PF06114">
    <property type="entry name" value="Peptidase_M78"/>
    <property type="match status" value="1"/>
</dbReference>
<organism evidence="2 3">
    <name type="scientific">Sulfitobacter delicatus</name>
    <dbReference type="NCBI Taxonomy" id="218672"/>
    <lineage>
        <taxon>Bacteria</taxon>
        <taxon>Pseudomonadati</taxon>
        <taxon>Pseudomonadota</taxon>
        <taxon>Alphaproteobacteria</taxon>
        <taxon>Rhodobacterales</taxon>
        <taxon>Roseobacteraceae</taxon>
        <taxon>Sulfitobacter</taxon>
    </lineage>
</organism>
<sequence length="189" mass="21489">MAFRRGFKSQCERRSVEFRKQFGLSDHDALSADRLAEELRVTVWSTDEVDGISESARSVLSDETDQSWSALTMRLGAAHLVVHKPVSSKGRRNNVVMHELAHIILGHELASACILEDGSLVPGNFDQDQEDEADWLAGALLLPRPALLSIRRRRLSDRDACKEHLVSPDMLKWRFRMTGVDYQLLRRHT</sequence>
<feature type="domain" description="IrrE N-terminal-like" evidence="1">
    <location>
        <begin position="86"/>
        <end position="172"/>
    </location>
</feature>
<evidence type="ECO:0000313" key="2">
    <source>
        <dbReference type="EMBL" id="SDG73736.1"/>
    </source>
</evidence>
<proteinExistence type="predicted"/>